<protein>
    <submittedName>
        <fullName evidence="1">Uncharacterized protein</fullName>
    </submittedName>
</protein>
<sequence length="82" mass="8658">MPRISIPMQFTVQLDNPVQPAAYGSAAIMTVASVMVDQNGKAVSQPAPSQFPAEPEDITPELLAALNAKLAVLGLKLERLDA</sequence>
<dbReference type="KEGG" id="cnan:A2G96_08025"/>
<dbReference type="AlphaFoldDB" id="A0A142JHX4"/>
<dbReference type="Proteomes" id="UP000075238">
    <property type="component" value="Chromosome 1"/>
</dbReference>
<evidence type="ECO:0000313" key="1">
    <source>
        <dbReference type="EMBL" id="AMR77686.1"/>
    </source>
</evidence>
<dbReference type="RefSeq" id="WP_062798379.1">
    <property type="nucleotide sequence ID" value="NZ_CP014844.1"/>
</dbReference>
<evidence type="ECO:0000313" key="2">
    <source>
        <dbReference type="Proteomes" id="UP000075238"/>
    </source>
</evidence>
<gene>
    <name evidence="1" type="ORF">A2G96_08025</name>
</gene>
<keyword evidence="2" id="KW-1185">Reference proteome</keyword>
<reference evidence="1 2" key="1">
    <citation type="submission" date="2016-03" db="EMBL/GenBank/DDBJ databases">
        <title>Complete genome sequence of a novel chlorpyrifos degrading bacterium, Cupriavidus nantongensis sp. X1.</title>
        <authorList>
            <person name="Fang L."/>
        </authorList>
    </citation>
    <scope>NUCLEOTIDE SEQUENCE [LARGE SCALE GENOMIC DNA]</scope>
    <source>
        <strain evidence="1 2">X1</strain>
    </source>
</reference>
<name>A0A142JHX4_9BURK</name>
<proteinExistence type="predicted"/>
<dbReference type="EMBL" id="CP014844">
    <property type="protein sequence ID" value="AMR77686.1"/>
    <property type="molecule type" value="Genomic_DNA"/>
</dbReference>
<accession>A0A142JHX4</accession>
<dbReference type="STRING" id="1796606.A2G96_08025"/>
<organism evidence="1 2">
    <name type="scientific">Cupriavidus nantongensis</name>
    <dbReference type="NCBI Taxonomy" id="1796606"/>
    <lineage>
        <taxon>Bacteria</taxon>
        <taxon>Pseudomonadati</taxon>
        <taxon>Pseudomonadota</taxon>
        <taxon>Betaproteobacteria</taxon>
        <taxon>Burkholderiales</taxon>
        <taxon>Burkholderiaceae</taxon>
        <taxon>Cupriavidus</taxon>
    </lineage>
</organism>